<evidence type="ECO:0000313" key="2">
    <source>
        <dbReference type="EMBL" id="KOS68381.1"/>
    </source>
</evidence>
<name>A0ABR5K0K4_9BACI</name>
<reference evidence="3" key="1">
    <citation type="submission" date="2015-07" db="EMBL/GenBank/DDBJ databases">
        <title>Fjat-14205 dsm 2895.</title>
        <authorList>
            <person name="Liu B."/>
            <person name="Wang J."/>
            <person name="Zhu Y."/>
            <person name="Liu G."/>
            <person name="Chen Q."/>
            <person name="Chen Z."/>
            <person name="Lan J."/>
            <person name="Che J."/>
            <person name="Ge C."/>
            <person name="Shi H."/>
            <person name="Pan Z."/>
            <person name="Liu X."/>
        </authorList>
    </citation>
    <scope>NUCLEOTIDE SEQUENCE [LARGE SCALE GENOMIC DNA]</scope>
    <source>
        <strain evidence="3">DSM 25560</strain>
    </source>
</reference>
<keyword evidence="3" id="KW-1185">Reference proteome</keyword>
<evidence type="ECO:0000256" key="1">
    <source>
        <dbReference type="SAM" id="Phobius"/>
    </source>
</evidence>
<keyword evidence="1" id="KW-0812">Transmembrane</keyword>
<accession>A0ABR5K0K4</accession>
<evidence type="ECO:0000313" key="3">
    <source>
        <dbReference type="Proteomes" id="UP000050668"/>
    </source>
</evidence>
<protein>
    <submittedName>
        <fullName evidence="2">Uncharacterized protein</fullName>
    </submittedName>
</protein>
<keyword evidence="1" id="KW-0472">Membrane</keyword>
<sequence>MTSLDTIGVQISKIEDSLSLIDSTVKFHLTIQWAVLAFVITAAGGALYVMARHWFEKGLEIRLEKRMLMIKKELLEDFEKKIPKVKSLTFTIGGTVHGNNAVRVQVENNNADVNSQVFIQSNGNHGDLEVYKIKNTSDYIVINKKPYFLSFNVLIVNGSIKLGRVPSYTEEEAMKIINA</sequence>
<organism evidence="2 3">
    <name type="scientific">Lysinibacillus contaminans</name>
    <dbReference type="NCBI Taxonomy" id="1293441"/>
    <lineage>
        <taxon>Bacteria</taxon>
        <taxon>Bacillati</taxon>
        <taxon>Bacillota</taxon>
        <taxon>Bacilli</taxon>
        <taxon>Bacillales</taxon>
        <taxon>Bacillaceae</taxon>
        <taxon>Lysinibacillus</taxon>
    </lineage>
</organism>
<keyword evidence="1" id="KW-1133">Transmembrane helix</keyword>
<proteinExistence type="predicted"/>
<gene>
    <name evidence="2" type="ORF">AEA09_07305</name>
</gene>
<comment type="caution">
    <text evidence="2">The sequence shown here is derived from an EMBL/GenBank/DDBJ whole genome shotgun (WGS) entry which is preliminary data.</text>
</comment>
<dbReference type="Proteomes" id="UP000050668">
    <property type="component" value="Unassembled WGS sequence"/>
</dbReference>
<dbReference type="RefSeq" id="WP_053583208.1">
    <property type="nucleotide sequence ID" value="NZ_LGRV01000003.1"/>
</dbReference>
<feature type="transmembrane region" description="Helical" evidence="1">
    <location>
        <begin position="31"/>
        <end position="51"/>
    </location>
</feature>
<dbReference type="EMBL" id="LGRV01000003">
    <property type="protein sequence ID" value="KOS68381.1"/>
    <property type="molecule type" value="Genomic_DNA"/>
</dbReference>